<dbReference type="PANTHER" id="PTHR37822">
    <property type="entry name" value="SPORE PHOTOPRODUCT LYASE-RELATED"/>
    <property type="match status" value="1"/>
</dbReference>
<dbReference type="RefSeq" id="WP_148866353.1">
    <property type="nucleotide sequence ID" value="NZ_VNHO01000004.1"/>
</dbReference>
<dbReference type="InterPro" id="IPR023897">
    <property type="entry name" value="SPL_firmicutes"/>
</dbReference>
<proteinExistence type="predicted"/>
<keyword evidence="2" id="KW-1185">Reference proteome</keyword>
<dbReference type="InterPro" id="IPR034559">
    <property type="entry name" value="SPL_Clostridia"/>
</dbReference>
<dbReference type="InterPro" id="IPR049539">
    <property type="entry name" value="SPL"/>
</dbReference>
<keyword evidence="1" id="KW-0456">Lyase</keyword>
<evidence type="ECO:0000313" key="1">
    <source>
        <dbReference type="EMBL" id="TYP57870.1"/>
    </source>
</evidence>
<dbReference type="GO" id="GO:0003913">
    <property type="term" value="F:DNA photolyase activity"/>
    <property type="evidence" value="ECO:0007669"/>
    <property type="project" value="InterPro"/>
</dbReference>
<dbReference type="AlphaFoldDB" id="A0A5S5AYF1"/>
<comment type="caution">
    <text evidence="1">The sequence shown here is derived from an EMBL/GenBank/DDBJ whole genome shotgun (WGS) entry which is preliminary data.</text>
</comment>
<dbReference type="NCBIfam" id="TIGR04070">
    <property type="entry name" value="photo_TT_lyase"/>
    <property type="match status" value="1"/>
</dbReference>
<dbReference type="PANTHER" id="PTHR37822:SF2">
    <property type="entry name" value="SPORE PHOTOPRODUCT LYASE"/>
    <property type="match status" value="1"/>
</dbReference>
<sequence length="341" mass="39712">MDLFIPKRAYFEREALDYPLGRQIYYKMQELGVDIYFIGSHNRVTGIPGKNPQEAYFEAKRTLVVGIRRSPEFQSCKPSAHYQLPLVTSCIGECEYCYLNTTLGKKPYIRVYVNIDEILDRAKEYIEKRLPDTTIFEGSATSDPLPVEPYTGALKKTIEFFGKQEKGLFRFVTKFTNVGSLLNAEHCGRTTFRFSINSESVIKNFEHRTPPLEERIDAASKVAMAEYPLGFIIGPIFHYPGWKQEYGELLEKLKKELSGRVKNPPEFELITHRFTARAKKNILDVFPKTKVPLDERERVFKFGQFGYGKYVYPPDKMEELKEFFEEKIRECFPDARVLYFV</sequence>
<evidence type="ECO:0000313" key="2">
    <source>
        <dbReference type="Proteomes" id="UP000322294"/>
    </source>
</evidence>
<dbReference type="SFLD" id="SFLDS00029">
    <property type="entry name" value="Radical_SAM"/>
    <property type="match status" value="1"/>
</dbReference>
<dbReference type="EMBL" id="VNHO01000004">
    <property type="protein sequence ID" value="TYP57870.1"/>
    <property type="molecule type" value="Genomic_DNA"/>
</dbReference>
<dbReference type="Gene3D" id="3.40.50.12110">
    <property type="match status" value="1"/>
</dbReference>
<dbReference type="Gene3D" id="3.80.30.30">
    <property type="match status" value="1"/>
</dbReference>
<dbReference type="OrthoDB" id="9787095at2"/>
<dbReference type="Pfam" id="PF20903">
    <property type="entry name" value="SPL"/>
    <property type="match status" value="1"/>
</dbReference>
<organism evidence="1 2">
    <name type="scientific">Thermosediminibacter litoriperuensis</name>
    <dbReference type="NCBI Taxonomy" id="291989"/>
    <lineage>
        <taxon>Bacteria</taxon>
        <taxon>Bacillati</taxon>
        <taxon>Bacillota</taxon>
        <taxon>Clostridia</taxon>
        <taxon>Thermosediminibacterales</taxon>
        <taxon>Thermosediminibacteraceae</taxon>
        <taxon>Thermosediminibacter</taxon>
    </lineage>
</organism>
<dbReference type="GO" id="GO:0051539">
    <property type="term" value="F:4 iron, 4 sulfur cluster binding"/>
    <property type="evidence" value="ECO:0007669"/>
    <property type="project" value="TreeGrafter"/>
</dbReference>
<dbReference type="SFLD" id="SFLDF00412">
    <property type="entry name" value="spore_photoproduct_lyase_2"/>
    <property type="match status" value="1"/>
</dbReference>
<gene>
    <name evidence="1" type="ORF">LZ11_00529</name>
</gene>
<dbReference type="InterPro" id="IPR007197">
    <property type="entry name" value="rSAM"/>
</dbReference>
<dbReference type="GO" id="GO:0042601">
    <property type="term" value="C:endospore-forming forespore"/>
    <property type="evidence" value="ECO:0007669"/>
    <property type="project" value="TreeGrafter"/>
</dbReference>
<reference evidence="1 2" key="1">
    <citation type="submission" date="2019-07" db="EMBL/GenBank/DDBJ databases">
        <title>Genomic Encyclopedia of Type Strains, Phase I: the one thousand microbial genomes (KMG-I) project.</title>
        <authorList>
            <person name="Kyrpides N."/>
        </authorList>
    </citation>
    <scope>NUCLEOTIDE SEQUENCE [LARGE SCALE GENOMIC DNA]</scope>
    <source>
        <strain evidence="1 2">DSM 16647</strain>
    </source>
</reference>
<dbReference type="GO" id="GO:1904047">
    <property type="term" value="F:S-adenosyl-L-methionine binding"/>
    <property type="evidence" value="ECO:0007669"/>
    <property type="project" value="InterPro"/>
</dbReference>
<name>A0A5S5AYF1_9FIRM</name>
<dbReference type="SFLD" id="SFLDG01079">
    <property type="entry name" value="spore_photoproduct_lyase_like"/>
    <property type="match status" value="1"/>
</dbReference>
<accession>A0A5S5AYF1</accession>
<protein>
    <submittedName>
        <fullName evidence="1">Spore photoproduct lyase</fullName>
    </submittedName>
</protein>
<dbReference type="Proteomes" id="UP000322294">
    <property type="component" value="Unassembled WGS sequence"/>
</dbReference>